<proteinExistence type="predicted"/>
<evidence type="ECO:0000256" key="5">
    <source>
        <dbReference type="ARBA" id="ARBA00022679"/>
    </source>
</evidence>
<evidence type="ECO:0000256" key="4">
    <source>
        <dbReference type="ARBA" id="ARBA00022597"/>
    </source>
</evidence>
<protein>
    <submittedName>
        <fullName evidence="9">PTS system mannose-specific IIB component</fullName>
    </submittedName>
</protein>
<dbReference type="SUPFAM" id="SSF52728">
    <property type="entry name" value="PTS IIb component"/>
    <property type="match status" value="1"/>
</dbReference>
<dbReference type="Gene3D" id="3.40.35.10">
    <property type="entry name" value="Phosphotransferase system, sorbose subfamily IIB component"/>
    <property type="match status" value="1"/>
</dbReference>
<dbReference type="AlphaFoldDB" id="A0A366I521"/>
<dbReference type="OrthoDB" id="9788818at2"/>
<keyword evidence="7" id="KW-0418">Kinase</keyword>
<keyword evidence="2" id="KW-0813">Transport</keyword>
<name>A0A366I521_9FIRM</name>
<sequence>MAISFLRIDDRMIHGQTCIGWSMQYPCDGLVLINDNVATTPILKKAFKSATSKKTFIWTYEDWKKKCDQVVASKDNYFVITKEPILMSEILVDDQFDPDGLRHIVVGPCNERPGSKNIGGNQCLLQNEADAVEKMYQAGYTIEFALLKDQSNGTWEKFRDKFGYTK</sequence>
<organism evidence="9 10">
    <name type="scientific">Alkalibaculum bacchi</name>
    <dbReference type="NCBI Taxonomy" id="645887"/>
    <lineage>
        <taxon>Bacteria</taxon>
        <taxon>Bacillati</taxon>
        <taxon>Bacillota</taxon>
        <taxon>Clostridia</taxon>
        <taxon>Eubacteriales</taxon>
        <taxon>Eubacteriaceae</taxon>
        <taxon>Alkalibaculum</taxon>
    </lineage>
</organism>
<dbReference type="EMBL" id="QNRX01000010">
    <property type="protein sequence ID" value="RBP63339.1"/>
    <property type="molecule type" value="Genomic_DNA"/>
</dbReference>
<dbReference type="InterPro" id="IPR036667">
    <property type="entry name" value="PTS_IIB_sorbose-sp_sf"/>
</dbReference>
<keyword evidence="10" id="KW-1185">Reference proteome</keyword>
<accession>A0A366I521</accession>
<reference evidence="9 10" key="1">
    <citation type="submission" date="2018-06" db="EMBL/GenBank/DDBJ databases">
        <title>Genomic Encyclopedia of Type Strains, Phase IV (KMG-IV): sequencing the most valuable type-strain genomes for metagenomic binning, comparative biology and taxonomic classification.</title>
        <authorList>
            <person name="Goeker M."/>
        </authorList>
    </citation>
    <scope>NUCLEOTIDE SEQUENCE [LARGE SCALE GENOMIC DNA]</scope>
    <source>
        <strain evidence="9 10">DSM 22112</strain>
    </source>
</reference>
<dbReference type="GO" id="GO:0005737">
    <property type="term" value="C:cytoplasm"/>
    <property type="evidence" value="ECO:0007669"/>
    <property type="project" value="UniProtKB-SubCell"/>
</dbReference>
<keyword evidence="5" id="KW-0808">Transferase</keyword>
<evidence type="ECO:0000256" key="1">
    <source>
        <dbReference type="ARBA" id="ARBA00004496"/>
    </source>
</evidence>
<comment type="subcellular location">
    <subcellularLocation>
        <location evidence="1">Cytoplasm</location>
    </subcellularLocation>
</comment>
<evidence type="ECO:0000256" key="3">
    <source>
        <dbReference type="ARBA" id="ARBA00022490"/>
    </source>
</evidence>
<evidence type="ECO:0000256" key="2">
    <source>
        <dbReference type="ARBA" id="ARBA00022448"/>
    </source>
</evidence>
<keyword evidence="3" id="KW-0963">Cytoplasm</keyword>
<evidence type="ECO:0000256" key="7">
    <source>
        <dbReference type="ARBA" id="ARBA00022777"/>
    </source>
</evidence>
<dbReference type="InterPro" id="IPR004720">
    <property type="entry name" value="PTS_IIB_sorbose-sp"/>
</dbReference>
<evidence type="ECO:0000256" key="6">
    <source>
        <dbReference type="ARBA" id="ARBA00022683"/>
    </source>
</evidence>
<keyword evidence="6" id="KW-0598">Phosphotransferase system</keyword>
<keyword evidence="4" id="KW-0762">Sugar transport</keyword>
<comment type="caution">
    <text evidence="9">The sequence shown here is derived from an EMBL/GenBank/DDBJ whole genome shotgun (WGS) entry which is preliminary data.</text>
</comment>
<dbReference type="RefSeq" id="WP_113920852.1">
    <property type="nucleotide sequence ID" value="NZ_QNRX01000010.1"/>
</dbReference>
<dbReference type="GO" id="GO:0008982">
    <property type="term" value="F:protein-N(PI)-phosphohistidine-sugar phosphotransferase activity"/>
    <property type="evidence" value="ECO:0007669"/>
    <property type="project" value="InterPro"/>
</dbReference>
<dbReference type="Pfam" id="PF03830">
    <property type="entry name" value="PTSIIB_sorb"/>
    <property type="match status" value="1"/>
</dbReference>
<evidence type="ECO:0000313" key="9">
    <source>
        <dbReference type="EMBL" id="RBP63339.1"/>
    </source>
</evidence>
<dbReference type="Proteomes" id="UP000253490">
    <property type="component" value="Unassembled WGS sequence"/>
</dbReference>
<feature type="domain" description="PTS EIIB type-4" evidence="8">
    <location>
        <begin position="3"/>
        <end position="150"/>
    </location>
</feature>
<gene>
    <name evidence="9" type="ORF">DES36_11082</name>
</gene>
<dbReference type="GO" id="GO:0009401">
    <property type="term" value="P:phosphoenolpyruvate-dependent sugar phosphotransferase system"/>
    <property type="evidence" value="ECO:0007669"/>
    <property type="project" value="UniProtKB-KW"/>
</dbReference>
<dbReference type="GO" id="GO:0016301">
    <property type="term" value="F:kinase activity"/>
    <property type="evidence" value="ECO:0007669"/>
    <property type="project" value="UniProtKB-KW"/>
</dbReference>
<evidence type="ECO:0000313" key="10">
    <source>
        <dbReference type="Proteomes" id="UP000253490"/>
    </source>
</evidence>
<evidence type="ECO:0000259" key="8">
    <source>
        <dbReference type="Pfam" id="PF03830"/>
    </source>
</evidence>